<reference evidence="5" key="4">
    <citation type="journal article" date="2015" name="G3 (Bethesda)">
        <title>Genome sequences of three phytopathogenic species of the Magnaporthaceae family of fungi.</title>
        <authorList>
            <person name="Okagaki L.H."/>
            <person name="Nunes C.C."/>
            <person name="Sailsbery J."/>
            <person name="Clay B."/>
            <person name="Brown D."/>
            <person name="John T."/>
            <person name="Oh Y."/>
            <person name="Young N."/>
            <person name="Fitzgerald M."/>
            <person name="Haas B.J."/>
            <person name="Zeng Q."/>
            <person name="Young S."/>
            <person name="Adiconis X."/>
            <person name="Fan L."/>
            <person name="Levin J.Z."/>
            <person name="Mitchell T.K."/>
            <person name="Okubara P.A."/>
            <person name="Farman M.L."/>
            <person name="Kohn L.M."/>
            <person name="Birren B."/>
            <person name="Ma L.-J."/>
            <person name="Dean R.A."/>
        </authorList>
    </citation>
    <scope>NUCLEOTIDE SEQUENCE</scope>
    <source>
        <strain evidence="5">ATCC 64411 / 73-15</strain>
    </source>
</reference>
<reference evidence="4" key="3">
    <citation type="submission" date="2011-03" db="EMBL/GenBank/DDBJ databases">
        <title>Annotation of Magnaporthe poae ATCC 64411.</title>
        <authorList>
            <person name="Ma L.-J."/>
            <person name="Dead R."/>
            <person name="Young S.K."/>
            <person name="Zeng Q."/>
            <person name="Gargeya S."/>
            <person name="Fitzgerald M."/>
            <person name="Haas B."/>
            <person name="Abouelleil A."/>
            <person name="Alvarado L."/>
            <person name="Arachchi H.M."/>
            <person name="Berlin A."/>
            <person name="Brown A."/>
            <person name="Chapman S.B."/>
            <person name="Chen Z."/>
            <person name="Dunbar C."/>
            <person name="Freedman E."/>
            <person name="Gearin G."/>
            <person name="Gellesch M."/>
            <person name="Goldberg J."/>
            <person name="Griggs A."/>
            <person name="Gujja S."/>
            <person name="Heiman D."/>
            <person name="Howarth C."/>
            <person name="Larson L."/>
            <person name="Lui A."/>
            <person name="MacDonald P.J.P."/>
            <person name="Mehta T."/>
            <person name="Montmayeur A."/>
            <person name="Murphy C."/>
            <person name="Neiman D."/>
            <person name="Pearson M."/>
            <person name="Priest M."/>
            <person name="Roberts A."/>
            <person name="Saif S."/>
            <person name="Shea T."/>
            <person name="Shenoy N."/>
            <person name="Sisk P."/>
            <person name="Stolte C."/>
            <person name="Sykes S."/>
            <person name="Yandava C."/>
            <person name="Wortman J."/>
            <person name="Nusbaum C."/>
            <person name="Birren B."/>
        </authorList>
    </citation>
    <scope>NUCLEOTIDE SEQUENCE</scope>
    <source>
        <strain evidence="4">ATCC 64411</strain>
    </source>
</reference>
<dbReference type="PROSITE" id="PS00678">
    <property type="entry name" value="WD_REPEATS_1"/>
    <property type="match status" value="1"/>
</dbReference>
<evidence type="ECO:0000313" key="4">
    <source>
        <dbReference type="EMBL" id="KLU88731.1"/>
    </source>
</evidence>
<evidence type="ECO:0000256" key="1">
    <source>
        <dbReference type="ARBA" id="ARBA00022574"/>
    </source>
</evidence>
<dbReference type="eggNOG" id="KOG1188">
    <property type="taxonomic scope" value="Eukaryota"/>
</dbReference>
<sequence>MYLLSNLDAYQFPASAGEPVYVLDLHTILSGLAAISSDQSLSLFDLSSLGKGPIRSFKTSHGNLTVARAFDHAQSTVCTAGSDGSVAIWDLRAAGVEPAQVTRQIGTAHASIASLACAPEASIVCAGTEFADNQASVVFWDVRRASEPVIQYNEVHSDDITELSFHPTDINLLLSGSTDGLVNVYDLKITDEDEVIIQTFNHDASIHHSGFLNQSELFALSHDEKFALYDLAEEQEKGSATVNFGDTRESLGCQYIANVLPKSGADGPSGAVIGAGTLDKQKFELVHLSKGGDGWGFDGSSLVGLPGAHGSEVVRAFRVLDRERVVLTAGEDGQVKAWGAQAP</sequence>
<evidence type="ECO:0000313" key="6">
    <source>
        <dbReference type="Proteomes" id="UP000011715"/>
    </source>
</evidence>
<dbReference type="OMA" id="PLGCEYV"/>
<dbReference type="AlphaFoldDB" id="A0A0C4E5F0"/>
<dbReference type="PANTHER" id="PTHR22889">
    <property type="entry name" value="WD REPEAT-CONTAINING PROTEIN 89"/>
    <property type="match status" value="1"/>
</dbReference>
<accession>A0A0C4E5F0</accession>
<keyword evidence="1 3" id="KW-0853">WD repeat</keyword>
<evidence type="ECO:0000256" key="3">
    <source>
        <dbReference type="PROSITE-ProRule" id="PRU00221"/>
    </source>
</evidence>
<dbReference type="Proteomes" id="UP000011715">
    <property type="component" value="Unassembled WGS sequence"/>
</dbReference>
<proteinExistence type="predicted"/>
<dbReference type="InterPro" id="IPR001680">
    <property type="entry name" value="WD40_rpt"/>
</dbReference>
<dbReference type="InterPro" id="IPR036322">
    <property type="entry name" value="WD40_repeat_dom_sf"/>
</dbReference>
<feature type="repeat" description="WD" evidence="3">
    <location>
        <begin position="58"/>
        <end position="92"/>
    </location>
</feature>
<keyword evidence="6" id="KW-1185">Reference proteome</keyword>
<gene>
    <name evidence="4" type="ORF">MAPG_07716</name>
</gene>
<name>A0A0C4E5F0_MAGP6</name>
<protein>
    <submittedName>
        <fullName evidence="4 5">Uncharacterized protein</fullName>
    </submittedName>
</protein>
<reference evidence="6" key="1">
    <citation type="submission" date="2010-05" db="EMBL/GenBank/DDBJ databases">
        <title>The genome sequence of Magnaporthe poae strain ATCC 64411.</title>
        <authorList>
            <person name="Ma L.-J."/>
            <person name="Dead R."/>
            <person name="Young S."/>
            <person name="Zeng Q."/>
            <person name="Koehrsen M."/>
            <person name="Alvarado L."/>
            <person name="Berlin A."/>
            <person name="Chapman S.B."/>
            <person name="Chen Z."/>
            <person name="Freedman E."/>
            <person name="Gellesch M."/>
            <person name="Goldberg J."/>
            <person name="Griggs A."/>
            <person name="Gujja S."/>
            <person name="Heilman E.R."/>
            <person name="Heiman D."/>
            <person name="Hepburn T."/>
            <person name="Howarth C."/>
            <person name="Jen D."/>
            <person name="Larson L."/>
            <person name="Mehta T."/>
            <person name="Neiman D."/>
            <person name="Pearson M."/>
            <person name="Roberts A."/>
            <person name="Saif S."/>
            <person name="Shea T."/>
            <person name="Shenoy N."/>
            <person name="Sisk P."/>
            <person name="Stolte C."/>
            <person name="Sykes S."/>
            <person name="Walk T."/>
            <person name="White J."/>
            <person name="Yandava C."/>
            <person name="Haas B."/>
            <person name="Nusbaum C."/>
            <person name="Birren B."/>
        </authorList>
    </citation>
    <scope>NUCLEOTIDE SEQUENCE [LARGE SCALE GENOMIC DNA]</scope>
    <source>
        <strain evidence="6">ATCC 64411 / 73-15</strain>
    </source>
</reference>
<evidence type="ECO:0000313" key="5">
    <source>
        <dbReference type="EnsemblFungi" id="MAPG_07716T0"/>
    </source>
</evidence>
<dbReference type="Pfam" id="PF00400">
    <property type="entry name" value="WD40"/>
    <property type="match status" value="2"/>
</dbReference>
<dbReference type="VEuPathDB" id="FungiDB:MAPG_07716"/>
<dbReference type="EnsemblFungi" id="MAPG_07716T0">
    <property type="protein sequence ID" value="MAPG_07716T0"/>
    <property type="gene ID" value="MAPG_07716"/>
</dbReference>
<dbReference type="STRING" id="644358.A0A0C4E5F0"/>
<dbReference type="EMBL" id="GL876971">
    <property type="protein sequence ID" value="KLU88731.1"/>
    <property type="molecule type" value="Genomic_DNA"/>
</dbReference>
<dbReference type="PANTHER" id="PTHR22889:SF0">
    <property type="entry name" value="WD REPEAT-CONTAINING PROTEIN 89"/>
    <property type="match status" value="1"/>
</dbReference>
<evidence type="ECO:0000256" key="2">
    <source>
        <dbReference type="ARBA" id="ARBA00022737"/>
    </source>
</evidence>
<dbReference type="OrthoDB" id="25131at2759"/>
<reference evidence="5" key="5">
    <citation type="submission" date="2015-06" db="UniProtKB">
        <authorList>
            <consortium name="EnsemblFungi"/>
        </authorList>
    </citation>
    <scope>IDENTIFICATION</scope>
    <source>
        <strain evidence="5">ATCC 64411</strain>
    </source>
</reference>
<dbReference type="SMART" id="SM00320">
    <property type="entry name" value="WD40"/>
    <property type="match status" value="5"/>
</dbReference>
<dbReference type="EMBL" id="ADBL01001865">
    <property type="status" value="NOT_ANNOTATED_CDS"/>
    <property type="molecule type" value="Genomic_DNA"/>
</dbReference>
<reference evidence="4" key="2">
    <citation type="submission" date="2010-05" db="EMBL/GenBank/DDBJ databases">
        <title>The Genome Sequence of Magnaporthe poae strain ATCC 64411.</title>
        <authorList>
            <consortium name="The Broad Institute Genome Sequencing Platform"/>
            <consortium name="Broad Institute Genome Sequencing Center for Infectious Disease"/>
            <person name="Ma L.-J."/>
            <person name="Dead R."/>
            <person name="Young S."/>
            <person name="Zeng Q."/>
            <person name="Koehrsen M."/>
            <person name="Alvarado L."/>
            <person name="Berlin A."/>
            <person name="Chapman S.B."/>
            <person name="Chen Z."/>
            <person name="Freedman E."/>
            <person name="Gellesch M."/>
            <person name="Goldberg J."/>
            <person name="Griggs A."/>
            <person name="Gujja S."/>
            <person name="Heilman E.R."/>
            <person name="Heiman D."/>
            <person name="Hepburn T."/>
            <person name="Howarth C."/>
            <person name="Jen D."/>
            <person name="Larson L."/>
            <person name="Mehta T."/>
            <person name="Neiman D."/>
            <person name="Pearson M."/>
            <person name="Roberts A."/>
            <person name="Saif S."/>
            <person name="Shea T."/>
            <person name="Shenoy N."/>
            <person name="Sisk P."/>
            <person name="Stolte C."/>
            <person name="Sykes S."/>
            <person name="Walk T."/>
            <person name="White J."/>
            <person name="Yandava C."/>
            <person name="Haas B."/>
            <person name="Nusbaum C."/>
            <person name="Birren B."/>
        </authorList>
    </citation>
    <scope>NUCLEOTIDE SEQUENCE</scope>
    <source>
        <strain evidence="4">ATCC 64411</strain>
    </source>
</reference>
<dbReference type="InterPro" id="IPR039328">
    <property type="entry name" value="WDR89"/>
</dbReference>
<dbReference type="InterPro" id="IPR019775">
    <property type="entry name" value="WD40_repeat_CS"/>
</dbReference>
<dbReference type="Gene3D" id="2.130.10.10">
    <property type="entry name" value="YVTN repeat-like/Quinoprotein amine dehydrogenase"/>
    <property type="match status" value="1"/>
</dbReference>
<dbReference type="InterPro" id="IPR015943">
    <property type="entry name" value="WD40/YVTN_repeat-like_dom_sf"/>
</dbReference>
<feature type="repeat" description="WD" evidence="3">
    <location>
        <begin position="153"/>
        <end position="188"/>
    </location>
</feature>
<dbReference type="SUPFAM" id="SSF50978">
    <property type="entry name" value="WD40 repeat-like"/>
    <property type="match status" value="1"/>
</dbReference>
<organism evidence="5 6">
    <name type="scientific">Magnaporthiopsis poae (strain ATCC 64411 / 73-15)</name>
    <name type="common">Kentucky bluegrass fungus</name>
    <name type="synonym">Magnaporthe poae</name>
    <dbReference type="NCBI Taxonomy" id="644358"/>
    <lineage>
        <taxon>Eukaryota</taxon>
        <taxon>Fungi</taxon>
        <taxon>Dikarya</taxon>
        <taxon>Ascomycota</taxon>
        <taxon>Pezizomycotina</taxon>
        <taxon>Sordariomycetes</taxon>
        <taxon>Sordariomycetidae</taxon>
        <taxon>Magnaporthales</taxon>
        <taxon>Magnaporthaceae</taxon>
        <taxon>Magnaporthiopsis</taxon>
    </lineage>
</organism>
<dbReference type="PROSITE" id="PS50294">
    <property type="entry name" value="WD_REPEATS_REGION"/>
    <property type="match status" value="1"/>
</dbReference>
<keyword evidence="2" id="KW-0677">Repeat</keyword>
<dbReference type="PROSITE" id="PS50082">
    <property type="entry name" value="WD_REPEATS_2"/>
    <property type="match status" value="2"/>
</dbReference>